<proteinExistence type="predicted"/>
<reference evidence="1 2" key="1">
    <citation type="submission" date="2016-03" db="EMBL/GenBank/DDBJ databases">
        <title>EvidentialGene: Evidence-directed Construction of Genes on Genomes.</title>
        <authorList>
            <person name="Gilbert D.G."/>
            <person name="Choi J.-H."/>
            <person name="Mockaitis K."/>
            <person name="Colbourne J."/>
            <person name="Pfrender M."/>
        </authorList>
    </citation>
    <scope>NUCLEOTIDE SEQUENCE [LARGE SCALE GENOMIC DNA]</scope>
    <source>
        <strain evidence="1 2">Xinb3</strain>
        <tissue evidence="1">Complete organism</tissue>
    </source>
</reference>
<protein>
    <submittedName>
        <fullName evidence="1">Uncharacterized protein</fullName>
    </submittedName>
</protein>
<gene>
    <name evidence="1" type="ORF">APZ42_006228</name>
</gene>
<name>A0A162BWF0_9CRUS</name>
<feature type="non-terminal residue" evidence="1">
    <location>
        <position position="49"/>
    </location>
</feature>
<keyword evidence="2" id="KW-1185">Reference proteome</keyword>
<sequence>MAPHLGLARKPNMVSTYVRRGPYQKTAPFPGFSLAQWDGHVTIFSIHAV</sequence>
<comment type="caution">
    <text evidence="1">The sequence shown here is derived from an EMBL/GenBank/DDBJ whole genome shotgun (WGS) entry which is preliminary data.</text>
</comment>
<evidence type="ECO:0000313" key="2">
    <source>
        <dbReference type="Proteomes" id="UP000076858"/>
    </source>
</evidence>
<dbReference type="AlphaFoldDB" id="A0A162BWF0"/>
<dbReference type="EMBL" id="LRGB01017288">
    <property type="protein sequence ID" value="KZR98380.1"/>
    <property type="molecule type" value="Genomic_DNA"/>
</dbReference>
<dbReference type="Proteomes" id="UP000076858">
    <property type="component" value="Unassembled WGS sequence"/>
</dbReference>
<accession>A0A162BWF0</accession>
<organism evidence="1 2">
    <name type="scientific">Daphnia magna</name>
    <dbReference type="NCBI Taxonomy" id="35525"/>
    <lineage>
        <taxon>Eukaryota</taxon>
        <taxon>Metazoa</taxon>
        <taxon>Ecdysozoa</taxon>
        <taxon>Arthropoda</taxon>
        <taxon>Crustacea</taxon>
        <taxon>Branchiopoda</taxon>
        <taxon>Diplostraca</taxon>
        <taxon>Cladocera</taxon>
        <taxon>Anomopoda</taxon>
        <taxon>Daphniidae</taxon>
        <taxon>Daphnia</taxon>
    </lineage>
</organism>
<evidence type="ECO:0000313" key="1">
    <source>
        <dbReference type="EMBL" id="KZR98380.1"/>
    </source>
</evidence>